<dbReference type="HOGENOM" id="CLU_129803_0_0_9"/>
<reference evidence="1 2" key="1">
    <citation type="submission" date="2011-08" db="EMBL/GenBank/DDBJ databases">
        <title>The Genome Sequence of Selenomonas infelix ATCC 43532.</title>
        <authorList>
            <consortium name="The Broad Institute Genome Sequencing Platform"/>
            <person name="Earl A."/>
            <person name="Ward D."/>
            <person name="Feldgarden M."/>
            <person name="Gevers D."/>
            <person name="Izard J."/>
            <person name="Blanton J.M."/>
            <person name="Baranova O.V."/>
            <person name="Dewhirst F.E."/>
            <person name="Young S.K."/>
            <person name="Zeng Q."/>
            <person name="Gargeya S."/>
            <person name="Fitzgerald M."/>
            <person name="Haas B."/>
            <person name="Abouelleil A."/>
            <person name="Alvarado L."/>
            <person name="Arachchi H.M."/>
            <person name="Berlin A."/>
            <person name="Brown A."/>
            <person name="Chapman S.B."/>
            <person name="Chen Z."/>
            <person name="Dunbar C."/>
            <person name="Freedman E."/>
            <person name="Gearin G."/>
            <person name="Gellesch M."/>
            <person name="Goldberg J."/>
            <person name="Griggs A."/>
            <person name="Gujja S."/>
            <person name="Heiman D."/>
            <person name="Howarth C."/>
            <person name="Larson L."/>
            <person name="Lui A."/>
            <person name="MacDonald P.J.P."/>
            <person name="Montmayeur A."/>
            <person name="Murphy C."/>
            <person name="Neiman D."/>
            <person name="Pearson M."/>
            <person name="Priest M."/>
            <person name="Roberts A."/>
            <person name="Saif S."/>
            <person name="Shea T."/>
            <person name="Shenoy N."/>
            <person name="Sisk P."/>
            <person name="Stolte C."/>
            <person name="Sykes S."/>
            <person name="Wortman J."/>
            <person name="Nusbaum C."/>
            <person name="Birren B."/>
        </authorList>
    </citation>
    <scope>NUCLEOTIDE SEQUENCE [LARGE SCALE GENOMIC DNA]</scope>
    <source>
        <strain evidence="1 2">ATCC 43532</strain>
    </source>
</reference>
<name>G5GRH3_9FIRM</name>
<keyword evidence="2" id="KW-1185">Reference proteome</keyword>
<dbReference type="PATRIC" id="fig|679201.3.peg.1869"/>
<evidence type="ECO:0000313" key="2">
    <source>
        <dbReference type="Proteomes" id="UP000004129"/>
    </source>
</evidence>
<dbReference type="OrthoDB" id="9796518at2"/>
<sequence length="135" mass="15320">MKVVKSPSGKILAKHIVQEDIRDGLGFFSDDSDFIQVGTWRYEEGKDLLAHQHNLVERTVERTQEVLVIQKGAIQASIFDENEEHTLLERFDVKQGEVLILLHGAHGYKILEDGTQVVEIKNGPYLGAEIDRVRI</sequence>
<comment type="caution">
    <text evidence="1">The sequence shown here is derived from an EMBL/GenBank/DDBJ whole genome shotgun (WGS) entry which is preliminary data.</text>
</comment>
<accession>G5GRH3</accession>
<protein>
    <submittedName>
        <fullName evidence="1">Uncharacterized protein</fullName>
    </submittedName>
</protein>
<dbReference type="AlphaFoldDB" id="G5GRH3"/>
<dbReference type="EMBL" id="ACZM01000018">
    <property type="protein sequence ID" value="EHG19539.1"/>
    <property type="molecule type" value="Genomic_DNA"/>
</dbReference>
<dbReference type="Proteomes" id="UP000004129">
    <property type="component" value="Unassembled WGS sequence"/>
</dbReference>
<dbReference type="InterPro" id="IPR011051">
    <property type="entry name" value="RmlC_Cupin_sf"/>
</dbReference>
<organism evidence="1 2">
    <name type="scientific">Selenomonas infelix ATCC 43532</name>
    <dbReference type="NCBI Taxonomy" id="679201"/>
    <lineage>
        <taxon>Bacteria</taxon>
        <taxon>Bacillati</taxon>
        <taxon>Bacillota</taxon>
        <taxon>Negativicutes</taxon>
        <taxon>Selenomonadales</taxon>
        <taxon>Selenomonadaceae</taxon>
        <taxon>Selenomonas</taxon>
    </lineage>
</organism>
<dbReference type="SUPFAM" id="SSF51182">
    <property type="entry name" value="RmlC-like cupins"/>
    <property type="match status" value="1"/>
</dbReference>
<gene>
    <name evidence="1" type="ORF">HMPREF9334_01854</name>
</gene>
<evidence type="ECO:0000313" key="1">
    <source>
        <dbReference type="EMBL" id="EHG19539.1"/>
    </source>
</evidence>
<dbReference type="STRING" id="679201.HMPREF9334_01854"/>
<proteinExistence type="predicted"/>